<feature type="compositionally biased region" description="Basic residues" evidence="15">
    <location>
        <begin position="1358"/>
        <end position="1375"/>
    </location>
</feature>
<dbReference type="Gene3D" id="3.30.565.10">
    <property type="entry name" value="Histidine kinase-like ATPase, C-terminal domain"/>
    <property type="match status" value="1"/>
</dbReference>
<dbReference type="SMART" id="SM00387">
    <property type="entry name" value="HATPase_c"/>
    <property type="match status" value="1"/>
</dbReference>
<dbReference type="InterPro" id="IPR001241">
    <property type="entry name" value="Topo_IIA"/>
</dbReference>
<dbReference type="CDD" id="cd16930">
    <property type="entry name" value="HATPase_TopII-like"/>
    <property type="match status" value="1"/>
</dbReference>
<evidence type="ECO:0000256" key="3">
    <source>
        <dbReference type="ARBA" id="ARBA00001946"/>
    </source>
</evidence>
<keyword evidence="11 13" id="KW-0238">DNA-binding</keyword>
<dbReference type="CDD" id="cd03481">
    <property type="entry name" value="TopoIIA_Trans_ScTopoIIA"/>
    <property type="match status" value="1"/>
</dbReference>
<dbReference type="PANTHER" id="PTHR10169">
    <property type="entry name" value="DNA TOPOISOMERASE/GYRASE"/>
    <property type="match status" value="1"/>
</dbReference>
<dbReference type="PRINTS" id="PR01158">
    <property type="entry name" value="TOPISMRASEII"/>
</dbReference>
<evidence type="ECO:0000256" key="6">
    <source>
        <dbReference type="ARBA" id="ARBA00022723"/>
    </source>
</evidence>
<feature type="region of interest" description="Disordered" evidence="15">
    <location>
        <begin position="1"/>
        <end position="70"/>
    </location>
</feature>
<dbReference type="InterPro" id="IPR013757">
    <property type="entry name" value="Topo_IIA_A_a_sf"/>
</dbReference>
<dbReference type="GO" id="GO:0003918">
    <property type="term" value="F:DNA topoisomerase type II (double strand cut, ATP-hydrolyzing) activity"/>
    <property type="evidence" value="ECO:0007669"/>
    <property type="project" value="UniProtKB-UniRule"/>
</dbReference>
<dbReference type="PROSITE" id="PS52040">
    <property type="entry name" value="TOPO_IIA"/>
    <property type="match status" value="1"/>
</dbReference>
<dbReference type="GO" id="GO:0005524">
    <property type="term" value="F:ATP binding"/>
    <property type="evidence" value="ECO:0007669"/>
    <property type="project" value="UniProtKB-UniRule"/>
</dbReference>
<dbReference type="FunFam" id="3.30.1490.30:FF:000001">
    <property type="entry name" value="DNA topoisomerase 2"/>
    <property type="match status" value="1"/>
</dbReference>
<comment type="function">
    <text evidence="14">Control of topological states of DNA by transient breakage and subsequent rejoining of DNA strands. Topoisomerase II makes double-strand breaks.</text>
</comment>
<feature type="region of interest" description="Disordered" evidence="15">
    <location>
        <begin position="1152"/>
        <end position="1176"/>
    </location>
</feature>
<feature type="region of interest" description="Disordered" evidence="15">
    <location>
        <begin position="1340"/>
        <end position="1441"/>
    </location>
</feature>
<dbReference type="InterPro" id="IPR013759">
    <property type="entry name" value="Topo_IIA_B_C"/>
</dbReference>
<dbReference type="InterPro" id="IPR013760">
    <property type="entry name" value="Topo_IIA-like_dom_sf"/>
</dbReference>
<evidence type="ECO:0000256" key="8">
    <source>
        <dbReference type="ARBA" id="ARBA00022840"/>
    </source>
</evidence>
<evidence type="ECO:0000313" key="18">
    <source>
        <dbReference type="EMBL" id="KAL3778103.1"/>
    </source>
</evidence>
<dbReference type="InterPro" id="IPR014721">
    <property type="entry name" value="Ribsml_uS5_D2-typ_fold_subgr"/>
</dbReference>
<dbReference type="InterPro" id="IPR031660">
    <property type="entry name" value="TOPRIM_C"/>
</dbReference>
<dbReference type="SMART" id="SM00434">
    <property type="entry name" value="TOP4c"/>
    <property type="match status" value="1"/>
</dbReference>
<dbReference type="InterPro" id="IPR006171">
    <property type="entry name" value="TOPRIM_dom"/>
</dbReference>
<feature type="region of interest" description="Disordered" evidence="15">
    <location>
        <begin position="1253"/>
        <end position="1319"/>
    </location>
</feature>
<dbReference type="InterPro" id="IPR050634">
    <property type="entry name" value="DNA_Topoisomerase_II"/>
</dbReference>
<dbReference type="GO" id="GO:0046872">
    <property type="term" value="F:metal ion binding"/>
    <property type="evidence" value="ECO:0007669"/>
    <property type="project" value="UniProtKB-KW"/>
</dbReference>
<sequence length="1441" mass="160867">MANADLDISMDFEPDDVSFDDENFDPNQKHKQKKSGSAATTMKGKSSSSKMAVESSSSSSSNGNGKSSSVIQKKTIEQTYQKKTQLEHILLRPDTYIGSTESVTQPMFVYDSAMNRIRQRDVTYTPGLYKIFDEIVVNAADNKQRDPNMDRLEVTVDANANTISVLNNGKGIPVVMHREHNCYVPTLIFGHLLTGSNFDDDEKKTTGGRNGYGAKLANIFSTEFAVECLDSEQGLKFTQVFRDNMHKTGEPSVKPCSKAEAKKGDYTKITFKPDLARFGMSIMDEDTIGLLSKRAYDIAGSMANKEGKKLSVYLNGTKIPVKDFKSYLELFDGITPPAAFERIDDRWEVGVGISDGSFQQISFVNAIATTKGGGHVNYVADLVAKKLQAIVKKKNKGEAEIKTNQIKNHLAIFVNCLVENPTFDSQTKENMTIKPSTFASVKLSDKFMKAVEKSGVVDSIMSYAKFKQNQALKRMGGTKKTKLTGITKLDDANNAGTAKSRDCTLIITEGDSAKSLAVSGLSVVGRDYYGVFPLKGKLLNVRDATHAQIMKNEEIMNLVEIMGLKFNNTYTEENIKTLRYGHLMIMADQDHDGSHIKGLVINFIHHFWPSLLDVPGFLQQFITPIVKCSKGKKTETFFTLPEYETWKEATGNDAKGWNIKYYKGLGTSTSSEAKEYFSNLDIHEIHFNEISTDYVSSLDDDMSEEESADLINTGSGLIEMAFSKSKVEDRKRWLNRVKKDTFLNYREAQKNGINYSDFINRELVLFSQYDNIRSIPHLLDGFKPSQRKVLFACFKKKLKTEIKVGCVAQLAGYIGEHSAYHHGDMSLNGTIIGMAQSYCGSNNVNLLYPSGQFGTRRMGGKDHASARYIFTRLEKIARAIFHPDDDPLLNYLNDDGLSIEPEYYMPVIPMVLVNGSEGIGTGWSCTIQNHDPREVIANIRKMIKGEEPTEMHPHFCGYTGEIIAESGKREGSYIVKGKIERINETTMLITELPIGKWTQDYKSFLEGMMTGTDKSPSEISDFKENHTDTTVSFTVSASKEMIDAYEKEKEGLHGKFKLSTTISTNNMTLFDDQGKIHKYKTSLDILRMFFHHRLEFYIKRKSMLLEKMSKDLKILSNKARFVEEVCKGDLIVSNRKRTELLAELVGRGYDLCPNNEKKESEEENEDNASVEESTSDSELAKGYEYLLGMKIWSLTFERAEELRRQKAEKAEEVKKLNSTSPETIWLADLDAIDEALNERDLDISAELKREVQAQNKNKAHTAKKATAAKKKAAKGKKKNNEWDSDLEDDSDDDFVTSKPAPPKPAPKRPAAKVLDTVSTTGVDDAVSILEKLEISKPAVAKDMAEPAAAAKPDVPKKAPVKKAPAKIAPPKKKAPAKWTAKKYDSSDEESDDFMGDGSESEVEVVSAPVPARERSGRAAAKKVTYVIDDSDDDLSDEESDF</sequence>
<reference evidence="18 19" key="1">
    <citation type="submission" date="2024-10" db="EMBL/GenBank/DDBJ databases">
        <title>Updated reference genomes for cyclostephanoid diatoms.</title>
        <authorList>
            <person name="Roberts W.R."/>
            <person name="Alverson A.J."/>
        </authorList>
    </citation>
    <scope>NUCLEOTIDE SEQUENCE [LARGE SCALE GENOMIC DNA]</scope>
    <source>
        <strain evidence="18 19">AJA276-08</strain>
    </source>
</reference>
<dbReference type="InterPro" id="IPR013758">
    <property type="entry name" value="Topo_IIA_A/C_ab"/>
</dbReference>
<feature type="compositionally biased region" description="Basic residues" evidence="15">
    <location>
        <begin position="1257"/>
        <end position="1277"/>
    </location>
</feature>
<keyword evidence="19" id="KW-1185">Reference proteome</keyword>
<dbReference type="FunFam" id="3.30.1360.40:FF:000003">
    <property type="entry name" value="DNA topoisomerase 2"/>
    <property type="match status" value="1"/>
</dbReference>
<evidence type="ECO:0000256" key="9">
    <source>
        <dbReference type="ARBA" id="ARBA00022842"/>
    </source>
</evidence>
<dbReference type="Pfam" id="PF02518">
    <property type="entry name" value="HATPase_c"/>
    <property type="match status" value="1"/>
</dbReference>
<evidence type="ECO:0000256" key="7">
    <source>
        <dbReference type="ARBA" id="ARBA00022741"/>
    </source>
</evidence>
<dbReference type="GO" id="GO:0006265">
    <property type="term" value="P:DNA topological change"/>
    <property type="evidence" value="ECO:0007669"/>
    <property type="project" value="UniProtKB-UniRule"/>
</dbReference>
<dbReference type="InterPro" id="IPR018522">
    <property type="entry name" value="TopoIIA_CS"/>
</dbReference>
<feature type="compositionally biased region" description="Low complexity" evidence="15">
    <location>
        <begin position="37"/>
        <end position="69"/>
    </location>
</feature>
<dbReference type="PANTHER" id="PTHR10169:SF38">
    <property type="entry name" value="DNA TOPOISOMERASE 2"/>
    <property type="match status" value="1"/>
</dbReference>
<feature type="active site" description="O-(5'-phospho-DNA)-tyrosine intermediate" evidence="13">
    <location>
        <position position="868"/>
    </location>
</feature>
<dbReference type="InterPro" id="IPR020568">
    <property type="entry name" value="Ribosomal_Su5_D2-typ_SF"/>
</dbReference>
<feature type="compositionally biased region" description="Acidic residues" evidence="15">
    <location>
        <begin position="8"/>
        <end position="24"/>
    </location>
</feature>
<dbReference type="SMART" id="SM00433">
    <property type="entry name" value="TOP2c"/>
    <property type="match status" value="1"/>
</dbReference>
<dbReference type="PROSITE" id="PS50880">
    <property type="entry name" value="TOPRIM"/>
    <property type="match status" value="1"/>
</dbReference>
<keyword evidence="7 14" id="KW-0547">Nucleotide-binding</keyword>
<evidence type="ECO:0000256" key="1">
    <source>
        <dbReference type="ARBA" id="ARBA00000185"/>
    </source>
</evidence>
<feature type="compositionally biased region" description="Acidic residues" evidence="15">
    <location>
        <begin position="1386"/>
        <end position="1402"/>
    </location>
</feature>
<protein>
    <recommendedName>
        <fullName evidence="14">DNA topoisomerase 2</fullName>
        <ecNumber evidence="14">5.6.2.2</ecNumber>
    </recommendedName>
</protein>
<dbReference type="Pfam" id="PF16898">
    <property type="entry name" value="TOPRIM_C"/>
    <property type="match status" value="1"/>
</dbReference>
<dbReference type="Gene3D" id="3.30.1360.40">
    <property type="match status" value="1"/>
</dbReference>
<keyword evidence="8 14" id="KW-0067">ATP-binding</keyword>
<dbReference type="SUPFAM" id="SSF56719">
    <property type="entry name" value="Type II DNA topoisomerase"/>
    <property type="match status" value="1"/>
</dbReference>
<dbReference type="InterPro" id="IPR034157">
    <property type="entry name" value="TOPRIM_TopoII"/>
</dbReference>
<evidence type="ECO:0000256" key="15">
    <source>
        <dbReference type="SAM" id="MobiDB-lite"/>
    </source>
</evidence>
<comment type="subcellular location">
    <subcellularLocation>
        <location evidence="4">Plastid</location>
        <location evidence="4">Chloroplast</location>
    </subcellularLocation>
</comment>
<feature type="compositionally biased region" description="Low complexity" evidence="15">
    <location>
        <begin position="1340"/>
        <end position="1352"/>
    </location>
</feature>
<evidence type="ECO:0000313" key="19">
    <source>
        <dbReference type="Proteomes" id="UP001530315"/>
    </source>
</evidence>
<evidence type="ECO:0000256" key="13">
    <source>
        <dbReference type="PROSITE-ProRule" id="PRU01384"/>
    </source>
</evidence>
<dbReference type="InterPro" id="IPR036890">
    <property type="entry name" value="HATPase_C_sf"/>
</dbReference>
<comment type="cofactor">
    <cofactor evidence="3">
        <name>Mg(2+)</name>
        <dbReference type="ChEBI" id="CHEBI:18420"/>
    </cofactor>
</comment>
<dbReference type="FunFam" id="3.90.199.10:FF:000002">
    <property type="entry name" value="DNA topoisomerase 2"/>
    <property type="match status" value="1"/>
</dbReference>
<feature type="compositionally biased region" description="Acidic residues" evidence="15">
    <location>
        <begin position="1282"/>
        <end position="1294"/>
    </location>
</feature>
<evidence type="ECO:0000256" key="12">
    <source>
        <dbReference type="ARBA" id="ARBA00023235"/>
    </source>
</evidence>
<keyword evidence="10 13" id="KW-0799">Topoisomerase</keyword>
<dbReference type="FunFam" id="3.30.565.10:FF:000004">
    <property type="entry name" value="DNA topoisomerase 2"/>
    <property type="match status" value="1"/>
</dbReference>
<evidence type="ECO:0000256" key="5">
    <source>
        <dbReference type="ARBA" id="ARBA00011080"/>
    </source>
</evidence>
<dbReference type="SUPFAM" id="SSF55874">
    <property type="entry name" value="ATPase domain of HSP90 chaperone/DNA topoisomerase II/histidine kinase"/>
    <property type="match status" value="1"/>
</dbReference>
<dbReference type="InterPro" id="IPR002205">
    <property type="entry name" value="Topo_IIA_dom_A"/>
</dbReference>
<dbReference type="Gene3D" id="1.10.268.10">
    <property type="entry name" value="Topoisomerase, domain 3"/>
    <property type="match status" value="1"/>
</dbReference>
<evidence type="ECO:0000256" key="2">
    <source>
        <dbReference type="ARBA" id="ARBA00001913"/>
    </source>
</evidence>
<dbReference type="Pfam" id="PF00521">
    <property type="entry name" value="DNA_topoisoIV"/>
    <property type="match status" value="1"/>
</dbReference>
<dbReference type="Gene3D" id="3.30.230.10">
    <property type="match status" value="1"/>
</dbReference>
<comment type="similarity">
    <text evidence="5 14">Belongs to the type II topoisomerase family.</text>
</comment>
<keyword evidence="6" id="KW-0479">Metal-binding</keyword>
<dbReference type="GO" id="GO:0009507">
    <property type="term" value="C:chloroplast"/>
    <property type="evidence" value="ECO:0007669"/>
    <property type="project" value="UniProtKB-SubCell"/>
</dbReference>
<feature type="domain" description="Topo IIA-type catalytic" evidence="17">
    <location>
        <begin position="775"/>
        <end position="1229"/>
    </location>
</feature>
<keyword evidence="12 13" id="KW-0413">Isomerase</keyword>
<accession>A0ABD3NRZ2</accession>
<feature type="domain" description="Toprim" evidence="16">
    <location>
        <begin position="503"/>
        <end position="619"/>
    </location>
</feature>
<evidence type="ECO:0000256" key="14">
    <source>
        <dbReference type="RuleBase" id="RU362094"/>
    </source>
</evidence>
<comment type="catalytic activity">
    <reaction evidence="1 13 14">
        <text>ATP-dependent breakage, passage and rejoining of double-stranded DNA.</text>
        <dbReference type="EC" id="5.6.2.2"/>
    </reaction>
</comment>
<dbReference type="InterPro" id="IPR001154">
    <property type="entry name" value="TopoII_euk"/>
</dbReference>
<name>A0ABD3NRZ2_9STRA</name>
<evidence type="ECO:0000259" key="17">
    <source>
        <dbReference type="PROSITE" id="PS52040"/>
    </source>
</evidence>
<dbReference type="InterPro" id="IPR013506">
    <property type="entry name" value="Topo_IIA_bsu_dom2"/>
</dbReference>
<dbReference type="InterPro" id="IPR003594">
    <property type="entry name" value="HATPase_dom"/>
</dbReference>
<feature type="compositionally biased region" description="Acidic residues" evidence="15">
    <location>
        <begin position="1428"/>
        <end position="1441"/>
    </location>
</feature>
<organism evidence="18 19">
    <name type="scientific">Stephanodiscus triporus</name>
    <dbReference type="NCBI Taxonomy" id="2934178"/>
    <lineage>
        <taxon>Eukaryota</taxon>
        <taxon>Sar</taxon>
        <taxon>Stramenopiles</taxon>
        <taxon>Ochrophyta</taxon>
        <taxon>Bacillariophyta</taxon>
        <taxon>Coscinodiscophyceae</taxon>
        <taxon>Thalassiosirophycidae</taxon>
        <taxon>Stephanodiscales</taxon>
        <taxon>Stephanodiscaceae</taxon>
        <taxon>Stephanodiscus</taxon>
    </lineage>
</organism>
<dbReference type="PROSITE" id="PS00177">
    <property type="entry name" value="TOPOISOMERASE_II"/>
    <property type="match status" value="1"/>
</dbReference>
<dbReference type="EC" id="5.6.2.2" evidence="14"/>
<evidence type="ECO:0000259" key="16">
    <source>
        <dbReference type="PROSITE" id="PS50880"/>
    </source>
</evidence>
<evidence type="ECO:0000256" key="11">
    <source>
        <dbReference type="ARBA" id="ARBA00023125"/>
    </source>
</evidence>
<keyword evidence="9" id="KW-0460">Magnesium</keyword>
<dbReference type="CDD" id="cd00187">
    <property type="entry name" value="TOP4c"/>
    <property type="match status" value="1"/>
</dbReference>
<proteinExistence type="inferred from homology"/>
<dbReference type="SUPFAM" id="SSF54211">
    <property type="entry name" value="Ribosomal protein S5 domain 2-like"/>
    <property type="match status" value="1"/>
</dbReference>
<dbReference type="Pfam" id="PF01751">
    <property type="entry name" value="Toprim"/>
    <property type="match status" value="1"/>
</dbReference>
<dbReference type="GO" id="GO:0003677">
    <property type="term" value="F:DNA binding"/>
    <property type="evidence" value="ECO:0007669"/>
    <property type="project" value="UniProtKB-UniRule"/>
</dbReference>
<feature type="compositionally biased region" description="Acidic residues" evidence="15">
    <location>
        <begin position="1161"/>
        <end position="1175"/>
    </location>
</feature>
<comment type="cofactor">
    <cofactor evidence="2">
        <name>Ca(2+)</name>
        <dbReference type="ChEBI" id="CHEBI:29108"/>
    </cofactor>
</comment>
<dbReference type="CDD" id="cd03365">
    <property type="entry name" value="TOPRIM_TopoIIA"/>
    <property type="match status" value="1"/>
</dbReference>
<dbReference type="EMBL" id="JALLAZ020001241">
    <property type="protein sequence ID" value="KAL3778103.1"/>
    <property type="molecule type" value="Genomic_DNA"/>
</dbReference>
<dbReference type="Proteomes" id="UP001530315">
    <property type="component" value="Unassembled WGS sequence"/>
</dbReference>
<dbReference type="Gene3D" id="3.90.199.10">
    <property type="entry name" value="Topoisomerase II, domain 5"/>
    <property type="match status" value="1"/>
</dbReference>
<dbReference type="PRINTS" id="PR00418">
    <property type="entry name" value="TPI2FAMILY"/>
</dbReference>
<dbReference type="FunFam" id="3.30.230.10:FF:000008">
    <property type="entry name" value="DNA topoisomerase 2"/>
    <property type="match status" value="1"/>
</dbReference>
<comment type="caution">
    <text evidence="18">The sequence shown here is derived from an EMBL/GenBank/DDBJ whole genome shotgun (WGS) entry which is preliminary data.</text>
</comment>
<evidence type="ECO:0000256" key="10">
    <source>
        <dbReference type="ARBA" id="ARBA00023029"/>
    </source>
</evidence>
<dbReference type="Gene3D" id="3.40.50.670">
    <property type="match status" value="1"/>
</dbReference>
<evidence type="ECO:0000256" key="4">
    <source>
        <dbReference type="ARBA" id="ARBA00004229"/>
    </source>
</evidence>
<dbReference type="Pfam" id="PF00204">
    <property type="entry name" value="DNA_gyraseB"/>
    <property type="match status" value="1"/>
</dbReference>
<gene>
    <name evidence="18" type="ORF">ACHAW5_004097</name>
</gene>
<dbReference type="FunFam" id="3.40.50.670:FF:000001">
    <property type="entry name" value="DNA topoisomerase 2"/>
    <property type="match status" value="1"/>
</dbReference>
<comment type="subunit">
    <text evidence="14">Homodimer.</text>
</comment>
<dbReference type="Gene3D" id="3.30.1490.30">
    <property type="match status" value="1"/>
</dbReference>